<dbReference type="PANTHER" id="PTHR15503:SF45">
    <property type="entry name" value="RNA-DIRECTED DNA POLYMERASE HOMOLOG"/>
    <property type="match status" value="1"/>
</dbReference>
<dbReference type="SUPFAM" id="SSF50630">
    <property type="entry name" value="Acid proteases"/>
    <property type="match status" value="1"/>
</dbReference>
<dbReference type="InterPro" id="IPR021109">
    <property type="entry name" value="Peptidase_aspartic_dom_sf"/>
</dbReference>
<dbReference type="CDD" id="cd01647">
    <property type="entry name" value="RT_LTR"/>
    <property type="match status" value="1"/>
</dbReference>
<dbReference type="InterPro" id="IPR043128">
    <property type="entry name" value="Rev_trsase/Diguanyl_cyclase"/>
</dbReference>
<keyword evidence="2" id="KW-0808">Transferase</keyword>
<dbReference type="GO" id="GO:0003964">
    <property type="term" value="F:RNA-directed DNA polymerase activity"/>
    <property type="evidence" value="ECO:0007669"/>
    <property type="project" value="UniProtKB-KW"/>
</dbReference>
<dbReference type="InterPro" id="IPR041577">
    <property type="entry name" value="RT_RNaseH_2"/>
</dbReference>
<dbReference type="CDD" id="cd00303">
    <property type="entry name" value="retropepsin_like"/>
    <property type="match status" value="1"/>
</dbReference>
<dbReference type="EMBL" id="BKCJ010009643">
    <property type="protein sequence ID" value="GEU87941.1"/>
    <property type="molecule type" value="Genomic_DNA"/>
</dbReference>
<accession>A0A6L2NNK6</accession>
<feature type="domain" description="Reverse transcriptase/retrotransposon-derived protein RNase H-like" evidence="1">
    <location>
        <begin position="651"/>
        <end position="715"/>
    </location>
</feature>
<evidence type="ECO:0000259" key="1">
    <source>
        <dbReference type="Pfam" id="PF17919"/>
    </source>
</evidence>
<dbReference type="Gene3D" id="3.10.10.10">
    <property type="entry name" value="HIV Type 1 Reverse Transcriptase, subunit A, domain 1"/>
    <property type="match status" value="1"/>
</dbReference>
<evidence type="ECO:0000313" key="2">
    <source>
        <dbReference type="EMBL" id="GEU87941.1"/>
    </source>
</evidence>
<dbReference type="Gene3D" id="3.30.70.270">
    <property type="match status" value="1"/>
</dbReference>
<dbReference type="Pfam" id="PF08284">
    <property type="entry name" value="RVP_2"/>
    <property type="match status" value="1"/>
</dbReference>
<dbReference type="PANTHER" id="PTHR15503">
    <property type="entry name" value="LDOC1 RELATED"/>
    <property type="match status" value="1"/>
</dbReference>
<comment type="caution">
    <text evidence="2">The sequence shown here is derived from an EMBL/GenBank/DDBJ whole genome shotgun (WGS) entry which is preliminary data.</text>
</comment>
<proteinExistence type="predicted"/>
<dbReference type="Pfam" id="PF17919">
    <property type="entry name" value="RT_RNaseH_2"/>
    <property type="match status" value="1"/>
</dbReference>
<dbReference type="Gene3D" id="2.40.70.10">
    <property type="entry name" value="Acid Proteases"/>
    <property type="match status" value="1"/>
</dbReference>
<organism evidence="2">
    <name type="scientific">Tanacetum cinerariifolium</name>
    <name type="common">Dalmatian daisy</name>
    <name type="synonym">Chrysanthemum cinerariifolium</name>
    <dbReference type="NCBI Taxonomy" id="118510"/>
    <lineage>
        <taxon>Eukaryota</taxon>
        <taxon>Viridiplantae</taxon>
        <taxon>Streptophyta</taxon>
        <taxon>Embryophyta</taxon>
        <taxon>Tracheophyta</taxon>
        <taxon>Spermatophyta</taxon>
        <taxon>Magnoliopsida</taxon>
        <taxon>eudicotyledons</taxon>
        <taxon>Gunneridae</taxon>
        <taxon>Pentapetalae</taxon>
        <taxon>asterids</taxon>
        <taxon>campanulids</taxon>
        <taxon>Asterales</taxon>
        <taxon>Asteraceae</taxon>
        <taxon>Asteroideae</taxon>
        <taxon>Anthemideae</taxon>
        <taxon>Anthemidinae</taxon>
        <taxon>Tanacetum</taxon>
    </lineage>
</organism>
<keyword evidence="2" id="KW-0695">RNA-directed DNA polymerase</keyword>
<name>A0A6L2NNK6_TANCI</name>
<keyword evidence="2" id="KW-0548">Nucleotidyltransferase</keyword>
<dbReference type="InterPro" id="IPR032567">
    <property type="entry name" value="RTL1-rel"/>
</dbReference>
<dbReference type="InterPro" id="IPR043502">
    <property type="entry name" value="DNA/RNA_pol_sf"/>
</dbReference>
<sequence>MVLMRSAAPSMVLMRSAAPYTFILAPLSRTLPIETPPLLHIPLPTSSLLLLLSTSCKEGIPEADMLLQKRAHFTTPTGGYEVGESSVAAAARQIRPALTVDDSCRAEDRLIGRLRRERRYFLTLSTTYATVRLTRECTYKDYLNCGPLKFNGTEGVIGLTRWFDRTESVSSISNRTAENQVKFPSCTLIGSALTWWNSHMRAVSQENLKVKGTDITSYTLRFQELALLCGRMFPKDSDEIERYVGGLPEMIRENVMAYELKSMQKAIEFVNDQMDQKLLGIADRQADYKRKFDNTSRNQQNQQLFKRNNNLAHAYATGSEEKKPYGGTKPMCPKCNLHHDRPCGPKCTNCKRTDHIARDYRSRAANITNNNNNNYYNNRRATVAYQGVPTYFECGAQGHFKNNYLKLGNRNQRNQNQAGNGNVVARAYGVDTAGRKPDANVVMGTFLLNNRCALILFDTGADKSFVSTAFSSLININPSTLDYSYDVELADGQITRVNTVIRGCTLNFLNHPFNIDLMPVELDSFDVIIGMDWLTTYHAVIVCNEKIVRVPFENETLNIRSRAPYRLAPSKMKELSNQLQELSDKGFIRPSSSPWGAPVLFVKKKDGSFRMCIDYRELNKLTVKNRYPLLRIDNLFNQLRGSSIYTKIDLSAPILALPEGAEDFVAYFDALHKVLGAVFMQREKVISYASRQLKIHKKNYTTHDLELGAVVFALKI</sequence>
<dbReference type="SUPFAM" id="SSF56672">
    <property type="entry name" value="DNA/RNA polymerases"/>
    <property type="match status" value="1"/>
</dbReference>
<reference evidence="2" key="1">
    <citation type="journal article" date="2019" name="Sci. Rep.">
        <title>Draft genome of Tanacetum cinerariifolium, the natural source of mosquito coil.</title>
        <authorList>
            <person name="Yamashiro T."/>
            <person name="Shiraishi A."/>
            <person name="Satake H."/>
            <person name="Nakayama K."/>
        </authorList>
    </citation>
    <scope>NUCLEOTIDE SEQUENCE</scope>
</reference>
<dbReference type="AlphaFoldDB" id="A0A6L2NNK6"/>
<gene>
    <name evidence="2" type="ORF">Tci_059919</name>
</gene>
<protein>
    <submittedName>
        <fullName evidence="2">Reverse transcriptase domain-containing protein</fullName>
    </submittedName>
</protein>